<dbReference type="FunFam" id="3.40.50.300:FF:000054">
    <property type="entry name" value="ABC multidrug transporter atrF"/>
    <property type="match status" value="1"/>
</dbReference>
<evidence type="ECO:0000256" key="5">
    <source>
        <dbReference type="ARBA" id="ARBA00022741"/>
    </source>
</evidence>
<evidence type="ECO:0000313" key="12">
    <source>
        <dbReference type="EMBL" id="RKP09136.1"/>
    </source>
</evidence>
<feature type="compositionally biased region" description="Polar residues" evidence="9">
    <location>
        <begin position="1425"/>
        <end position="1456"/>
    </location>
</feature>
<keyword evidence="5" id="KW-0547">Nucleotide-binding</keyword>
<dbReference type="EMBL" id="KZ992539">
    <property type="protein sequence ID" value="RKP09136.1"/>
    <property type="molecule type" value="Genomic_DNA"/>
</dbReference>
<reference evidence="13" key="1">
    <citation type="journal article" date="2018" name="Nat. Microbiol.">
        <title>Leveraging single-cell genomics to expand the fungal tree of life.</title>
        <authorList>
            <person name="Ahrendt S.R."/>
            <person name="Quandt C.A."/>
            <person name="Ciobanu D."/>
            <person name="Clum A."/>
            <person name="Salamov A."/>
            <person name="Andreopoulos B."/>
            <person name="Cheng J.F."/>
            <person name="Woyke T."/>
            <person name="Pelin A."/>
            <person name="Henrissat B."/>
            <person name="Reynolds N.K."/>
            <person name="Benny G.L."/>
            <person name="Smith M.E."/>
            <person name="James T.Y."/>
            <person name="Grigoriev I.V."/>
        </authorList>
    </citation>
    <scope>NUCLEOTIDE SEQUENCE [LARGE SCALE GENOMIC DNA]</scope>
    <source>
        <strain evidence="13">RSA 1356</strain>
    </source>
</reference>
<feature type="transmembrane region" description="Helical" evidence="10">
    <location>
        <begin position="1199"/>
        <end position="1232"/>
    </location>
</feature>
<evidence type="ECO:0000256" key="4">
    <source>
        <dbReference type="ARBA" id="ARBA00022692"/>
    </source>
</evidence>
<feature type="transmembrane region" description="Helical" evidence="10">
    <location>
        <begin position="1166"/>
        <end position="1187"/>
    </location>
</feature>
<dbReference type="STRING" id="78915.A0A4P9XSN1"/>
<dbReference type="InterPro" id="IPR003593">
    <property type="entry name" value="AAA+_ATPase"/>
</dbReference>
<feature type="transmembrane region" description="Helical" evidence="10">
    <location>
        <begin position="682"/>
        <end position="701"/>
    </location>
</feature>
<dbReference type="PROSITE" id="PS00211">
    <property type="entry name" value="ABC_TRANSPORTER_1"/>
    <property type="match status" value="1"/>
</dbReference>
<feature type="transmembrane region" description="Helical" evidence="10">
    <location>
        <begin position="524"/>
        <end position="541"/>
    </location>
</feature>
<name>A0A4P9XSN1_9FUNG</name>
<feature type="transmembrane region" description="Helical" evidence="10">
    <location>
        <begin position="1396"/>
        <end position="1414"/>
    </location>
</feature>
<feature type="region of interest" description="Disordered" evidence="9">
    <location>
        <begin position="1084"/>
        <end position="1104"/>
    </location>
</feature>
<dbReference type="Pfam" id="PF06422">
    <property type="entry name" value="PDR_CDR"/>
    <property type="match status" value="2"/>
</dbReference>
<evidence type="ECO:0000256" key="2">
    <source>
        <dbReference type="ARBA" id="ARBA00006012"/>
    </source>
</evidence>
<keyword evidence="6" id="KW-0067">ATP-binding</keyword>
<feature type="region of interest" description="Disordered" evidence="9">
    <location>
        <begin position="1425"/>
        <end position="1474"/>
    </location>
</feature>
<dbReference type="InterPro" id="IPR034003">
    <property type="entry name" value="ABCG_PDR_2"/>
</dbReference>
<feature type="transmembrane region" description="Helical" evidence="10">
    <location>
        <begin position="548"/>
        <end position="572"/>
    </location>
</feature>
<dbReference type="GO" id="GO:0016887">
    <property type="term" value="F:ATP hydrolysis activity"/>
    <property type="evidence" value="ECO:0007669"/>
    <property type="project" value="InterPro"/>
</dbReference>
<evidence type="ECO:0000256" key="8">
    <source>
        <dbReference type="ARBA" id="ARBA00023136"/>
    </source>
</evidence>
<feature type="domain" description="ABC transporter" evidence="11">
    <location>
        <begin position="77"/>
        <end position="327"/>
    </location>
</feature>
<feature type="transmembrane region" description="Helical" evidence="10">
    <location>
        <begin position="1137"/>
        <end position="1154"/>
    </location>
</feature>
<feature type="transmembrane region" description="Helical" evidence="10">
    <location>
        <begin position="466"/>
        <end position="483"/>
    </location>
</feature>
<evidence type="ECO:0000256" key="1">
    <source>
        <dbReference type="ARBA" id="ARBA00004141"/>
    </source>
</evidence>
<dbReference type="OrthoDB" id="245989at2759"/>
<dbReference type="CDD" id="cd03233">
    <property type="entry name" value="ABCG_PDR_domain1"/>
    <property type="match status" value="1"/>
</dbReference>
<feature type="domain" description="ABC transporter" evidence="11">
    <location>
        <begin position="782"/>
        <end position="1024"/>
    </location>
</feature>
<feature type="compositionally biased region" description="Polar residues" evidence="9">
    <location>
        <begin position="1084"/>
        <end position="1096"/>
    </location>
</feature>
<keyword evidence="8 10" id="KW-0472">Membrane</keyword>
<protein>
    <submittedName>
        <fullName evidence="12">ABC-2 type transporter-domain-containing protein</fullName>
    </submittedName>
</protein>
<dbReference type="SMART" id="SM00382">
    <property type="entry name" value="AAA"/>
    <property type="match status" value="2"/>
</dbReference>
<dbReference type="Proteomes" id="UP000271241">
    <property type="component" value="Unassembled WGS sequence"/>
</dbReference>
<dbReference type="InterPro" id="IPR017871">
    <property type="entry name" value="ABC_transporter-like_CS"/>
</dbReference>
<dbReference type="InterPro" id="IPR003439">
    <property type="entry name" value="ABC_transporter-like_ATP-bd"/>
</dbReference>
<keyword evidence="13" id="KW-1185">Reference proteome</keyword>
<feature type="transmembrane region" description="Helical" evidence="10">
    <location>
        <begin position="438"/>
        <end position="459"/>
    </location>
</feature>
<feature type="region of interest" description="Disordered" evidence="9">
    <location>
        <begin position="723"/>
        <end position="769"/>
    </location>
</feature>
<accession>A0A4P9XSN1</accession>
<evidence type="ECO:0000256" key="6">
    <source>
        <dbReference type="ARBA" id="ARBA00022840"/>
    </source>
</evidence>
<comment type="subcellular location">
    <subcellularLocation>
        <location evidence="1">Membrane</location>
        <topology evidence="1">Multi-pass membrane protein</topology>
    </subcellularLocation>
</comment>
<evidence type="ECO:0000313" key="13">
    <source>
        <dbReference type="Proteomes" id="UP000271241"/>
    </source>
</evidence>
<dbReference type="Pfam" id="PF00005">
    <property type="entry name" value="ABC_tran"/>
    <property type="match status" value="2"/>
</dbReference>
<dbReference type="GO" id="GO:0005524">
    <property type="term" value="F:ATP binding"/>
    <property type="evidence" value="ECO:0007669"/>
    <property type="project" value="UniProtKB-KW"/>
</dbReference>
<dbReference type="InterPro" id="IPR010929">
    <property type="entry name" value="PDR_CDR_ABC"/>
</dbReference>
<evidence type="ECO:0000256" key="10">
    <source>
        <dbReference type="SAM" id="Phobius"/>
    </source>
</evidence>
<dbReference type="GO" id="GO:0140359">
    <property type="term" value="F:ABC-type transporter activity"/>
    <property type="evidence" value="ECO:0007669"/>
    <property type="project" value="InterPro"/>
</dbReference>
<sequence length="1474" mass="163680">MSAQPSPAGIEEGTPATGGIDLAALLNDRVDEQRTRGIPEKRLGVSFRDLVVVGDSAAEEHIQTVWSPFLHAGRAIIRALRMRWRPPPRDPVEILHGITGLCAHKEMLLVLGVPGSGCSTLLRVLANQRRTYNEVRGEVTYGGIPAEEMAKSFKGEIAYNQEDDVHYPTLTVKSTLEFVGKCRTPSTSIVTNPKLFIRDITETVTSVLGLSHCVNTLVGNEQVRGVSGGERKRVSIAEQLVTRASVGIWDGSTKGLDASTALDFVRSLRVGTDILGRSTIVTLYQASESIYELFDKVLVLDQGHCLYFGPASNAKAYFEQLGLYCPPRMTTPDFLTGVTQLTKRHVQPGSANTVPKSAEEFAERFRASSEQQNTNQELEDYEMQLRQDRPDVEFRTAMEQERHRGVRKRSPYITPYHHQLMACLAREFQLASGNPNEIISRFIFNAVMAVIVGSVFYKLPLDSSGAFTRGGVLFFSLLFNALTSQAELPKSFFGRGVLYKHKALALYHPSAYYISQVLADVPRLAIQTMLFAVLIYWMTGLHSAANTFFTFFFIMFIAAMAMTALFRLLAAISPNVESANILAGIFLIAFLIYAGYIIPLKSMRPWFIWIRYINPLAWSLEAMLINEFRDLVFTCTPPNLLPFGPGYTDLAYKTCTIAGSTPGSNRVSGAAYLSAQFSAQTAMLWPNIAISIGFWILYMAITCMAIEVFEFGKGGYTVNVYKSHPTRPPSRQEMTEASAAEERQPSSPHSSHTKNADAPHTGQRGSGARHHEEVPIFMWNRVNYTVPFKSDPGGKRKLLNNVTGWVRPGELMALMGSSGAGKTTLLDVLAQRKSTGTVSGDIRLQKQRPRPDFGLLTGYCEQMDVHNAFATVRETIRFSAYLRRPQSVSKDEKDRDVERIIELLELDDIADALIGSPETGRGISGEERKRVTIALELAANPTILFLDEPTSGLDAQASLTIVAFLRRLADNGQAIVCTIHQPSAVLFEHFDKLLLLARGGNTVYFGKTGQDAGTLISYFERNGAPKCPPKANPAEYILDAVGAGVSTSAAQDWPTVWRSSPEAREAQAEANYYSAQCENDTAASSGTLGSAQQTGQGDRGSPKVRSYATSYLYQTRTVTSRMLLNYWRMPDYNFGRLVNQVIVALMLGFTFYRLGNDKLSMMNRSFALFQTTVLGVLVINDVMPQFFAQRALFARENSAGYYSWFVFATAMVLAELPFVIFDATVFFAINYYLTNYNPASGRVIYFYLIYISFIAFTATFGLCIAAITPNIGIAMLLAPFFSSMMALFTGVTMPYASMPTFWRRWMYWVDPYHYVIEGLLTNDLYGVRTYCEADQFSILQPAAGTCGAYMERFLSSNNGYVGNPSATSDCRYCEYKIGNEFYAAFEWSYSHRWRNFILMYAFIAANLVILYAAMSRYRKTGQKMAETSPSSDADTGSMRSVDSANASMAGIDTTSEGPMMRRRAPTLKSDDGLF</sequence>
<dbReference type="GO" id="GO:0016020">
    <property type="term" value="C:membrane"/>
    <property type="evidence" value="ECO:0007669"/>
    <property type="project" value="UniProtKB-SubCell"/>
</dbReference>
<feature type="transmembrane region" description="Helical" evidence="10">
    <location>
        <begin position="1273"/>
        <end position="1296"/>
    </location>
</feature>
<organism evidence="12 13">
    <name type="scientific">Thamnocephalis sphaerospora</name>
    <dbReference type="NCBI Taxonomy" id="78915"/>
    <lineage>
        <taxon>Eukaryota</taxon>
        <taxon>Fungi</taxon>
        <taxon>Fungi incertae sedis</taxon>
        <taxon>Zoopagomycota</taxon>
        <taxon>Zoopagomycotina</taxon>
        <taxon>Zoopagomycetes</taxon>
        <taxon>Zoopagales</taxon>
        <taxon>Sigmoideomycetaceae</taxon>
        <taxon>Thamnocephalis</taxon>
    </lineage>
</organism>
<dbReference type="PROSITE" id="PS50893">
    <property type="entry name" value="ABC_TRANSPORTER_2"/>
    <property type="match status" value="2"/>
</dbReference>
<proteinExistence type="inferred from homology"/>
<dbReference type="SUPFAM" id="SSF52540">
    <property type="entry name" value="P-loop containing nucleoside triphosphate hydrolases"/>
    <property type="match status" value="2"/>
</dbReference>
<keyword evidence="3" id="KW-0813">Transport</keyword>
<dbReference type="PANTHER" id="PTHR19241">
    <property type="entry name" value="ATP-BINDING CASSETTE TRANSPORTER"/>
    <property type="match status" value="1"/>
</dbReference>
<dbReference type="Gene3D" id="3.40.50.300">
    <property type="entry name" value="P-loop containing nucleotide triphosphate hydrolases"/>
    <property type="match status" value="2"/>
</dbReference>
<comment type="similarity">
    <text evidence="2">Belongs to the ABC transporter superfamily. ABCG family. PDR (TC 3.A.1.205) subfamily.</text>
</comment>
<dbReference type="InterPro" id="IPR013525">
    <property type="entry name" value="ABC2_TM"/>
</dbReference>
<gene>
    <name evidence="12" type="ORF">THASP1DRAFT_29075</name>
</gene>
<feature type="transmembrane region" description="Helical" evidence="10">
    <location>
        <begin position="1244"/>
        <end position="1267"/>
    </location>
</feature>
<evidence type="ECO:0000259" key="11">
    <source>
        <dbReference type="PROSITE" id="PS50893"/>
    </source>
</evidence>
<dbReference type="InterPro" id="IPR027417">
    <property type="entry name" value="P-loop_NTPase"/>
</dbReference>
<evidence type="ECO:0000256" key="7">
    <source>
        <dbReference type="ARBA" id="ARBA00022989"/>
    </source>
</evidence>
<dbReference type="Pfam" id="PF19055">
    <property type="entry name" value="ABC2_membrane_7"/>
    <property type="match status" value="2"/>
</dbReference>
<dbReference type="CDD" id="cd03232">
    <property type="entry name" value="ABCG_PDR_domain2"/>
    <property type="match status" value="1"/>
</dbReference>
<keyword evidence="7 10" id="KW-1133">Transmembrane helix</keyword>
<dbReference type="InterPro" id="IPR034001">
    <property type="entry name" value="ABCG_PDR_1"/>
</dbReference>
<feature type="transmembrane region" description="Helical" evidence="10">
    <location>
        <begin position="578"/>
        <end position="598"/>
    </location>
</feature>
<dbReference type="Pfam" id="PF01061">
    <property type="entry name" value="ABC2_membrane"/>
    <property type="match status" value="2"/>
</dbReference>
<evidence type="ECO:0000256" key="3">
    <source>
        <dbReference type="ARBA" id="ARBA00022448"/>
    </source>
</evidence>
<evidence type="ECO:0000256" key="9">
    <source>
        <dbReference type="SAM" id="MobiDB-lite"/>
    </source>
</evidence>
<keyword evidence="4 10" id="KW-0812">Transmembrane</keyword>
<dbReference type="InterPro" id="IPR043926">
    <property type="entry name" value="ABCG_dom"/>
</dbReference>